<dbReference type="InterPro" id="IPR015927">
    <property type="entry name" value="Peptidase_S24_S26A/B/C"/>
</dbReference>
<evidence type="ECO:0000313" key="3">
    <source>
        <dbReference type="Proteomes" id="UP000433788"/>
    </source>
</evidence>
<dbReference type="InterPro" id="IPR018647">
    <property type="entry name" value="SLFN_3-like_DNA/RNA_helicase"/>
</dbReference>
<dbReference type="Pfam" id="PF00717">
    <property type="entry name" value="Peptidase_S24"/>
    <property type="match status" value="1"/>
</dbReference>
<keyword evidence="3" id="KW-1185">Reference proteome</keyword>
<dbReference type="AlphaFoldDB" id="A0A6N7QY45"/>
<dbReference type="SUPFAM" id="SSF51306">
    <property type="entry name" value="LexA/Signal peptidase"/>
    <property type="match status" value="1"/>
</dbReference>
<dbReference type="InterPro" id="IPR027417">
    <property type="entry name" value="P-loop_NTPase"/>
</dbReference>
<name>A0A6N7QY45_9GAMM</name>
<dbReference type="RefSeq" id="WP_153718641.1">
    <property type="nucleotide sequence ID" value="NZ_WJPP01000001.1"/>
</dbReference>
<dbReference type="SUPFAM" id="SSF52540">
    <property type="entry name" value="P-loop containing nucleoside triphosphate hydrolases"/>
    <property type="match status" value="1"/>
</dbReference>
<dbReference type="InterPro" id="IPR000305">
    <property type="entry name" value="GIY-YIG_endonuc"/>
</dbReference>
<proteinExistence type="predicted"/>
<dbReference type="Proteomes" id="UP000433788">
    <property type="component" value="Unassembled WGS sequence"/>
</dbReference>
<gene>
    <name evidence="2" type="ORF">GH984_02670</name>
</gene>
<dbReference type="Gene3D" id="3.40.50.300">
    <property type="entry name" value="P-loop containing nucleotide triphosphate hydrolases"/>
    <property type="match status" value="1"/>
</dbReference>
<accession>A0A6N7QY45</accession>
<dbReference type="InterPro" id="IPR035901">
    <property type="entry name" value="GIY-YIG_endonuc_sf"/>
</dbReference>
<dbReference type="EMBL" id="WJPP01000001">
    <property type="protein sequence ID" value="MRH77604.1"/>
    <property type="molecule type" value="Genomic_DNA"/>
</dbReference>
<sequence length="733" mass="82569">MSQSQTPQVTVQQYTFGKQVLVEIDAHPHASNNWPVVYILSDKKTKSAYVGETTNAKSRLSTHLKDKKKQKLTTAALVSSTKFNKSAALDIEASLIRYLAGDGNLKPINSNLGGAIDHNYYQKNELYREIFQETWDNLRRIGLVQRSLESIDNSDVFKYSPYKTLSADQRESLIGILTALLDDRVKTLLVEGGAGTGKSVLAIFLFKLLHSDLDDIQLREFSDDGVKLRELVTRFKERFPEPRMALVVPMSSFRSTLKRAFSQIAGLSAKMVIGPAELARQHYDVVLVDEAHRLRQRKNLGSYFGRFDAVCKELGMDAGTASEVDWVLAQSTKSVFFYDENQSIKPSDADSGVFKQLKKQPTTQQQMLLSQFRVNAGNSYSQFISDLLRVALGETEVFRSKQYELKVFDRIDDLIATIEDRNEKQGLSRLVAGFSWPWVSKNNPQLFDIQIENTALQWNRTNNDWINSDNAVKEVGCIHTTQGYDLNYAGVIFGHEIKFDPDRQEIIIDVDRYFDKNGKTAIDDPAQLKQYILNIYQTILMRGIRGTFIYACDPALRAYLKQHIPTHQQVQPPAADNVVELKPFVNAVPLYNLDVAAGAFSDLQMAEVADWVAVPPTQPIDETYFACRVIGESMNRIIPNGATCLFRKDPGGSRNGKIVLVELTNLRDQESGYGYTIKEYQSIKTEDDDGFHHQIIRLKPRSSDPSIAAIELTAQDDAEFHVVGVFEGVLDDG</sequence>
<feature type="domain" description="GIY-YIG" evidence="1">
    <location>
        <begin position="33"/>
        <end position="105"/>
    </location>
</feature>
<dbReference type="Pfam" id="PF09848">
    <property type="entry name" value="SLFN-g3_helicase"/>
    <property type="match status" value="1"/>
</dbReference>
<dbReference type="InterPro" id="IPR036286">
    <property type="entry name" value="LexA/Signal_pep-like_sf"/>
</dbReference>
<dbReference type="CDD" id="cd10439">
    <property type="entry name" value="GIY-YIG_COG3410"/>
    <property type="match status" value="1"/>
</dbReference>
<dbReference type="SUPFAM" id="SSF82771">
    <property type="entry name" value="GIY-YIG endonuclease"/>
    <property type="match status" value="1"/>
</dbReference>
<dbReference type="Gene3D" id="2.10.109.10">
    <property type="entry name" value="Umud Fragment, subunit A"/>
    <property type="match status" value="1"/>
</dbReference>
<reference evidence="2 3" key="1">
    <citation type="submission" date="2019-11" db="EMBL/GenBank/DDBJ databases">
        <authorList>
            <person name="Zhang X.Y."/>
        </authorList>
    </citation>
    <scope>NUCLEOTIDE SEQUENCE [LARGE SCALE GENOMIC DNA]</scope>
    <source>
        <strain evidence="2 3">C176</strain>
    </source>
</reference>
<evidence type="ECO:0000259" key="1">
    <source>
        <dbReference type="PROSITE" id="PS50164"/>
    </source>
</evidence>
<comment type="caution">
    <text evidence="2">The sequence shown here is derived from an EMBL/GenBank/DDBJ whole genome shotgun (WGS) entry which is preliminary data.</text>
</comment>
<dbReference type="CDD" id="cd06462">
    <property type="entry name" value="Peptidase_S24_S26"/>
    <property type="match status" value="1"/>
</dbReference>
<evidence type="ECO:0000313" key="2">
    <source>
        <dbReference type="EMBL" id="MRH77604.1"/>
    </source>
</evidence>
<organism evidence="2 3">
    <name type="scientific">Spiribacter salilacus</name>
    <dbReference type="NCBI Taxonomy" id="2664894"/>
    <lineage>
        <taxon>Bacteria</taxon>
        <taxon>Pseudomonadati</taxon>
        <taxon>Pseudomonadota</taxon>
        <taxon>Gammaproteobacteria</taxon>
        <taxon>Chromatiales</taxon>
        <taxon>Ectothiorhodospiraceae</taxon>
        <taxon>Spiribacter</taxon>
    </lineage>
</organism>
<dbReference type="PROSITE" id="PS50164">
    <property type="entry name" value="GIY_YIG"/>
    <property type="match status" value="1"/>
</dbReference>
<dbReference type="Pfam" id="PF01541">
    <property type="entry name" value="GIY-YIG"/>
    <property type="match status" value="1"/>
</dbReference>
<protein>
    <submittedName>
        <fullName evidence="2">DUF2075 domain-containing protein</fullName>
    </submittedName>
</protein>